<dbReference type="GO" id="GO:0003690">
    <property type="term" value="F:double-stranded DNA binding"/>
    <property type="evidence" value="ECO:0007669"/>
    <property type="project" value="TreeGrafter"/>
</dbReference>
<sequence length="226" mass="26441">MAPKSDNAEAIVLNYVNEQNRPLNSQNVADSLQKFNLKKAAIQKALDSLADGGKISFREFGKQKVYIARQDQFDILNNEELIQMKEENAKLQQQLEEQKKATSLVEGEIKALQTNLTLEQIREREVKLRKEVKEMEDRLVKLRGGVTLVKPEDRKVVQEMFLEKLNQWRKRKRMFRDVWDTITENMPNDPKEFKEELGIEYDEDIGVSLLSFSNMGQRDKKRARVQ</sequence>
<evidence type="ECO:0000256" key="3">
    <source>
        <dbReference type="ARBA" id="ARBA00016093"/>
    </source>
</evidence>
<evidence type="ECO:0000256" key="4">
    <source>
        <dbReference type="ARBA" id="ARBA00023054"/>
    </source>
</evidence>
<evidence type="ECO:0000256" key="2">
    <source>
        <dbReference type="ARBA" id="ARBA00007922"/>
    </source>
</evidence>
<dbReference type="Pfam" id="PF18517">
    <property type="entry name" value="LZ3wCH"/>
    <property type="match status" value="1"/>
</dbReference>
<gene>
    <name evidence="11" type="ORF">LWI29_011146</name>
</gene>
<dbReference type="InterPro" id="IPR036388">
    <property type="entry name" value="WH-like_DNA-bd_sf"/>
</dbReference>
<evidence type="ECO:0000256" key="5">
    <source>
        <dbReference type="ARBA" id="ARBA00023172"/>
    </source>
</evidence>
<accession>A0AA39VDC5</accession>
<name>A0AA39VDC5_ACESA</name>
<evidence type="ECO:0000256" key="8">
    <source>
        <dbReference type="SAM" id="Coils"/>
    </source>
</evidence>
<dbReference type="EMBL" id="JAUESC010000387">
    <property type="protein sequence ID" value="KAK0573628.1"/>
    <property type="molecule type" value="Genomic_DNA"/>
</dbReference>
<dbReference type="InterPro" id="IPR040661">
    <property type="entry name" value="LZ3wCH"/>
</dbReference>
<dbReference type="GO" id="GO:0010774">
    <property type="term" value="P:meiotic strand invasion involved in reciprocal meiotic recombination"/>
    <property type="evidence" value="ECO:0007669"/>
    <property type="project" value="TreeGrafter"/>
</dbReference>
<dbReference type="InterPro" id="IPR010776">
    <property type="entry name" value="Hop2_WH_dom"/>
</dbReference>
<dbReference type="GO" id="GO:0000794">
    <property type="term" value="C:condensed nuclear chromosome"/>
    <property type="evidence" value="ECO:0007669"/>
    <property type="project" value="TreeGrafter"/>
</dbReference>
<evidence type="ECO:0000313" key="12">
    <source>
        <dbReference type="Proteomes" id="UP001168877"/>
    </source>
</evidence>
<protein>
    <recommendedName>
        <fullName evidence="3">Homologous-pairing protein 2 homolog</fullName>
    </recommendedName>
</protein>
<feature type="domain" description="Homologous-pairing protein 2 winged helix" evidence="9">
    <location>
        <begin position="7"/>
        <end position="68"/>
    </location>
</feature>
<dbReference type="GO" id="GO:0000709">
    <property type="term" value="P:meiotic joint molecule formation"/>
    <property type="evidence" value="ECO:0007669"/>
    <property type="project" value="TreeGrafter"/>
</dbReference>
<comment type="caution">
    <text evidence="11">The sequence shown here is derived from an EMBL/GenBank/DDBJ whole genome shotgun (WGS) entry which is preliminary data.</text>
</comment>
<evidence type="ECO:0000259" key="10">
    <source>
        <dbReference type="Pfam" id="PF18517"/>
    </source>
</evidence>
<reference evidence="11" key="1">
    <citation type="journal article" date="2022" name="Plant J.">
        <title>Strategies of tolerance reflected in two North American maple genomes.</title>
        <authorList>
            <person name="McEvoy S.L."/>
            <person name="Sezen U.U."/>
            <person name="Trouern-Trend A."/>
            <person name="McMahon S.M."/>
            <person name="Schaberg P.G."/>
            <person name="Yang J."/>
            <person name="Wegrzyn J.L."/>
            <person name="Swenson N.G."/>
        </authorList>
    </citation>
    <scope>NUCLEOTIDE SEQUENCE</scope>
    <source>
        <strain evidence="11">NS2018</strain>
    </source>
</reference>
<dbReference type="GO" id="GO:0120231">
    <property type="term" value="C:DNA recombinase auxiliary factor complex"/>
    <property type="evidence" value="ECO:0007669"/>
    <property type="project" value="TreeGrafter"/>
</dbReference>
<keyword evidence="5" id="KW-0233">DNA recombination</keyword>
<keyword evidence="4 8" id="KW-0175">Coiled coil</keyword>
<comment type="subcellular location">
    <subcellularLocation>
        <location evidence="1">Nucleus</location>
    </subcellularLocation>
</comment>
<dbReference type="FunFam" id="1.10.10.10:FF:000394">
    <property type="entry name" value="Homologous-pairing protein 2 homolog"/>
    <property type="match status" value="1"/>
</dbReference>
<keyword evidence="7" id="KW-0469">Meiosis</keyword>
<dbReference type="InterPro" id="IPR036390">
    <property type="entry name" value="WH_DNA-bd_sf"/>
</dbReference>
<dbReference type="SUPFAM" id="SSF46785">
    <property type="entry name" value="Winged helix' DNA-binding domain"/>
    <property type="match status" value="1"/>
</dbReference>
<evidence type="ECO:0000256" key="6">
    <source>
        <dbReference type="ARBA" id="ARBA00023242"/>
    </source>
</evidence>
<feature type="domain" description="Leucine zipper with capping helix" evidence="10">
    <location>
        <begin position="149"/>
        <end position="205"/>
    </location>
</feature>
<dbReference type="AlphaFoldDB" id="A0AA39VDC5"/>
<dbReference type="Gene3D" id="1.10.10.10">
    <property type="entry name" value="Winged helix-like DNA-binding domain superfamily/Winged helix DNA-binding domain"/>
    <property type="match status" value="1"/>
</dbReference>
<dbReference type="Proteomes" id="UP001168877">
    <property type="component" value="Unassembled WGS sequence"/>
</dbReference>
<organism evidence="11 12">
    <name type="scientific">Acer saccharum</name>
    <name type="common">Sugar maple</name>
    <dbReference type="NCBI Taxonomy" id="4024"/>
    <lineage>
        <taxon>Eukaryota</taxon>
        <taxon>Viridiplantae</taxon>
        <taxon>Streptophyta</taxon>
        <taxon>Embryophyta</taxon>
        <taxon>Tracheophyta</taxon>
        <taxon>Spermatophyta</taxon>
        <taxon>Magnoliopsida</taxon>
        <taxon>eudicotyledons</taxon>
        <taxon>Gunneridae</taxon>
        <taxon>Pentapetalae</taxon>
        <taxon>rosids</taxon>
        <taxon>malvids</taxon>
        <taxon>Sapindales</taxon>
        <taxon>Sapindaceae</taxon>
        <taxon>Hippocastanoideae</taxon>
        <taxon>Acereae</taxon>
        <taxon>Acer</taxon>
    </lineage>
</organism>
<evidence type="ECO:0000313" key="11">
    <source>
        <dbReference type="EMBL" id="KAK0573628.1"/>
    </source>
</evidence>
<reference evidence="11" key="2">
    <citation type="submission" date="2023-06" db="EMBL/GenBank/DDBJ databases">
        <authorList>
            <person name="Swenson N.G."/>
            <person name="Wegrzyn J.L."/>
            <person name="Mcevoy S.L."/>
        </authorList>
    </citation>
    <scope>NUCLEOTIDE SEQUENCE</scope>
    <source>
        <strain evidence="11">NS2018</strain>
        <tissue evidence="11">Leaf</tissue>
    </source>
</reference>
<proteinExistence type="inferred from homology"/>
<dbReference type="GO" id="GO:0007129">
    <property type="term" value="P:homologous chromosome pairing at meiosis"/>
    <property type="evidence" value="ECO:0007669"/>
    <property type="project" value="TreeGrafter"/>
</dbReference>
<dbReference type="PANTHER" id="PTHR15938:SF0">
    <property type="entry name" value="HOMOLOGOUS-PAIRING PROTEIN 2 HOMOLOG"/>
    <property type="match status" value="1"/>
</dbReference>
<keyword evidence="12" id="KW-1185">Reference proteome</keyword>
<comment type="similarity">
    <text evidence="2">Belongs to the HOP2 family.</text>
</comment>
<evidence type="ECO:0000259" key="9">
    <source>
        <dbReference type="Pfam" id="PF07106"/>
    </source>
</evidence>
<dbReference type="GO" id="GO:0120230">
    <property type="term" value="F:recombinase activator activity"/>
    <property type="evidence" value="ECO:0007669"/>
    <property type="project" value="TreeGrafter"/>
</dbReference>
<dbReference type="Pfam" id="PF07106">
    <property type="entry name" value="WHD_TBPIP"/>
    <property type="match status" value="1"/>
</dbReference>
<keyword evidence="6" id="KW-0539">Nucleus</keyword>
<evidence type="ECO:0000256" key="7">
    <source>
        <dbReference type="ARBA" id="ARBA00023254"/>
    </source>
</evidence>
<feature type="coiled-coil region" evidence="8">
    <location>
        <begin position="77"/>
        <end position="138"/>
    </location>
</feature>
<evidence type="ECO:0000256" key="1">
    <source>
        <dbReference type="ARBA" id="ARBA00004123"/>
    </source>
</evidence>
<dbReference type="PANTHER" id="PTHR15938">
    <property type="entry name" value="TBP-1 INTERACTING PROTEIN"/>
    <property type="match status" value="1"/>
</dbReference>